<dbReference type="AlphaFoldDB" id="A0A8J5C2R4"/>
<keyword evidence="2" id="KW-1185">Reference proteome</keyword>
<dbReference type="Proteomes" id="UP000770661">
    <property type="component" value="Unassembled WGS sequence"/>
</dbReference>
<comment type="caution">
    <text evidence="1">The sequence shown here is derived from an EMBL/GenBank/DDBJ whole genome shotgun (WGS) entry which is preliminary data.</text>
</comment>
<sequence>MLQKLLTMDPTKRITSELAMQDPYFLEDPLPTQDVFAGGPIPYPKREFLSDEEQDDKSDNKLSLIVLGGQPLRGIRILRPGALHRTRWMAKIIYAIKIYLFRDPEQFRLTAGEKSGIRRLFAFTVSTYVSSWFRATSPTPGPARDLQLHKMLVSYPDKAVTAATVFGCHLWSERRVALAFFNDHLAIETKREMMRALQEEEGSDDPPRRATVELTSTDLAKKTVASFVTSVTPSFFEILGLDAGLLAVDPTVCPDNP</sequence>
<keyword evidence="1" id="KW-0418">Kinase</keyword>
<accession>A0A8J5C2R4</accession>
<evidence type="ECO:0000313" key="1">
    <source>
        <dbReference type="EMBL" id="KAG0715743.1"/>
    </source>
</evidence>
<evidence type="ECO:0000313" key="2">
    <source>
        <dbReference type="Proteomes" id="UP000770661"/>
    </source>
</evidence>
<reference evidence="1" key="1">
    <citation type="submission" date="2020-07" db="EMBL/GenBank/DDBJ databases">
        <title>The High-quality genome of the commercially important snow crab, Chionoecetes opilio.</title>
        <authorList>
            <person name="Jeong J.-H."/>
            <person name="Ryu S."/>
        </authorList>
    </citation>
    <scope>NUCLEOTIDE SEQUENCE</scope>
    <source>
        <strain evidence="1">MADBK_172401_WGS</strain>
        <tissue evidence="1">Digestive gland</tissue>
    </source>
</reference>
<name>A0A8J5C2R4_CHIOP</name>
<protein>
    <submittedName>
        <fullName evidence="1">Cyclin-dependent kinase 8</fullName>
    </submittedName>
</protein>
<proteinExistence type="predicted"/>
<organism evidence="1 2">
    <name type="scientific">Chionoecetes opilio</name>
    <name type="common">Atlantic snow crab</name>
    <name type="synonym">Cancer opilio</name>
    <dbReference type="NCBI Taxonomy" id="41210"/>
    <lineage>
        <taxon>Eukaryota</taxon>
        <taxon>Metazoa</taxon>
        <taxon>Ecdysozoa</taxon>
        <taxon>Arthropoda</taxon>
        <taxon>Crustacea</taxon>
        <taxon>Multicrustacea</taxon>
        <taxon>Malacostraca</taxon>
        <taxon>Eumalacostraca</taxon>
        <taxon>Eucarida</taxon>
        <taxon>Decapoda</taxon>
        <taxon>Pleocyemata</taxon>
        <taxon>Brachyura</taxon>
        <taxon>Eubrachyura</taxon>
        <taxon>Majoidea</taxon>
        <taxon>Majidae</taxon>
        <taxon>Chionoecetes</taxon>
    </lineage>
</organism>
<dbReference type="OrthoDB" id="6284126at2759"/>
<gene>
    <name evidence="1" type="ORF">GWK47_000119</name>
</gene>
<dbReference type="GO" id="GO:0016301">
    <property type="term" value="F:kinase activity"/>
    <property type="evidence" value="ECO:0007669"/>
    <property type="project" value="UniProtKB-KW"/>
</dbReference>
<keyword evidence="1" id="KW-0808">Transferase</keyword>
<dbReference type="EMBL" id="JACEEZ010019405">
    <property type="protein sequence ID" value="KAG0715743.1"/>
    <property type="molecule type" value="Genomic_DNA"/>
</dbReference>